<dbReference type="EMBL" id="JH712445">
    <property type="protein sequence ID" value="EFO16764.1"/>
    <property type="molecule type" value="Genomic_DNA"/>
</dbReference>
<evidence type="ECO:0000313" key="2">
    <source>
        <dbReference type="EMBL" id="EFO16764.1"/>
    </source>
</evidence>
<sequence>MVISLSLILCAIAVAITAFTRNRQERLSTVDRSTNAGYDIHYQPPREHATYYMDHCRDRSL</sequence>
<dbReference type="KEGG" id="loa:LOAG_11739"/>
<feature type="signal peptide" evidence="1">
    <location>
        <begin position="1"/>
        <end position="18"/>
    </location>
</feature>
<name>A0A1S0TMI0_LOALO</name>
<accession>A0A1S0TMI0</accession>
<dbReference type="GeneID" id="9949197"/>
<evidence type="ECO:0000256" key="1">
    <source>
        <dbReference type="SAM" id="SignalP"/>
    </source>
</evidence>
<dbReference type="InParanoid" id="A0A1S0TMI0"/>
<dbReference type="AlphaFoldDB" id="A0A1S0TMI0"/>
<feature type="chain" id="PRO_5010345438" evidence="1">
    <location>
        <begin position="19"/>
        <end position="61"/>
    </location>
</feature>
<protein>
    <submittedName>
        <fullName evidence="2">Uncharacterized protein</fullName>
    </submittedName>
</protein>
<dbReference type="OrthoDB" id="10348631at2759"/>
<proteinExistence type="predicted"/>
<dbReference type="RefSeq" id="XP_003147305.1">
    <property type="nucleotide sequence ID" value="XM_003147257.1"/>
</dbReference>
<keyword evidence="1" id="KW-0732">Signal</keyword>
<dbReference type="CTD" id="9949197"/>
<organism evidence="2">
    <name type="scientific">Loa loa</name>
    <name type="common">Eye worm</name>
    <name type="synonym">Filaria loa</name>
    <dbReference type="NCBI Taxonomy" id="7209"/>
    <lineage>
        <taxon>Eukaryota</taxon>
        <taxon>Metazoa</taxon>
        <taxon>Ecdysozoa</taxon>
        <taxon>Nematoda</taxon>
        <taxon>Chromadorea</taxon>
        <taxon>Rhabditida</taxon>
        <taxon>Spirurina</taxon>
        <taxon>Spiruromorpha</taxon>
        <taxon>Filarioidea</taxon>
        <taxon>Onchocercidae</taxon>
        <taxon>Loa</taxon>
    </lineage>
</organism>
<reference evidence="2" key="1">
    <citation type="submission" date="2012-04" db="EMBL/GenBank/DDBJ databases">
        <title>The Genome Sequence of Loa loa.</title>
        <authorList>
            <consortium name="The Broad Institute Genome Sequencing Platform"/>
            <consortium name="Broad Institute Genome Sequencing Center for Infectious Disease"/>
            <person name="Nutman T.B."/>
            <person name="Fink D.L."/>
            <person name="Russ C."/>
            <person name="Young S."/>
            <person name="Zeng Q."/>
            <person name="Gargeya S."/>
            <person name="Alvarado L."/>
            <person name="Berlin A."/>
            <person name="Chapman S.B."/>
            <person name="Chen Z."/>
            <person name="Freedman E."/>
            <person name="Gellesch M."/>
            <person name="Goldberg J."/>
            <person name="Griggs A."/>
            <person name="Gujja S."/>
            <person name="Heilman E.R."/>
            <person name="Heiman D."/>
            <person name="Howarth C."/>
            <person name="Mehta T."/>
            <person name="Neiman D."/>
            <person name="Pearson M."/>
            <person name="Roberts A."/>
            <person name="Saif S."/>
            <person name="Shea T."/>
            <person name="Shenoy N."/>
            <person name="Sisk P."/>
            <person name="Stolte C."/>
            <person name="Sykes S."/>
            <person name="White J."/>
            <person name="Yandava C."/>
            <person name="Haas B."/>
            <person name="Henn M.R."/>
            <person name="Nusbaum C."/>
            <person name="Birren B."/>
        </authorList>
    </citation>
    <scope>NUCLEOTIDE SEQUENCE [LARGE SCALE GENOMIC DNA]</scope>
</reference>
<gene>
    <name evidence="2" type="ORF">LOAG_11739</name>
</gene>